<comment type="caution">
    <text evidence="5">The sequence shown here is derived from an EMBL/GenBank/DDBJ whole genome shotgun (WGS) entry which is preliminary data.</text>
</comment>
<evidence type="ECO:0000259" key="4">
    <source>
        <dbReference type="Pfam" id="PF08241"/>
    </source>
</evidence>
<evidence type="ECO:0000313" key="6">
    <source>
        <dbReference type="Proteomes" id="UP001345219"/>
    </source>
</evidence>
<dbReference type="Proteomes" id="UP001345219">
    <property type="component" value="Chromosome 23"/>
</dbReference>
<dbReference type="SUPFAM" id="SSF53335">
    <property type="entry name" value="S-adenosyl-L-methionine-dependent methyltransferases"/>
    <property type="match status" value="1"/>
</dbReference>
<keyword evidence="6" id="KW-1185">Reference proteome</keyword>
<reference evidence="5 6" key="1">
    <citation type="journal article" date="2023" name="Hortic Res">
        <title>Pangenome of water caltrop reveals structural variations and asymmetric subgenome divergence after allopolyploidization.</title>
        <authorList>
            <person name="Zhang X."/>
            <person name="Chen Y."/>
            <person name="Wang L."/>
            <person name="Yuan Y."/>
            <person name="Fang M."/>
            <person name="Shi L."/>
            <person name="Lu R."/>
            <person name="Comes H.P."/>
            <person name="Ma Y."/>
            <person name="Chen Y."/>
            <person name="Huang G."/>
            <person name="Zhou Y."/>
            <person name="Zheng Z."/>
            <person name="Qiu Y."/>
        </authorList>
    </citation>
    <scope>NUCLEOTIDE SEQUENCE [LARGE SCALE GENOMIC DNA]</scope>
    <source>
        <tissue evidence="5">Roots</tissue>
    </source>
</reference>
<dbReference type="GO" id="GO:0032259">
    <property type="term" value="P:methylation"/>
    <property type="evidence" value="ECO:0007669"/>
    <property type="project" value="UniProtKB-KW"/>
</dbReference>
<evidence type="ECO:0000256" key="3">
    <source>
        <dbReference type="ARBA" id="ARBA00022679"/>
    </source>
</evidence>
<keyword evidence="2" id="KW-0489">Methyltransferase</keyword>
<comment type="similarity">
    <text evidence="1">Belongs to the methyltransferase superfamily.</text>
</comment>
<dbReference type="GO" id="GO:0008757">
    <property type="term" value="F:S-adenosylmethionine-dependent methyltransferase activity"/>
    <property type="evidence" value="ECO:0007669"/>
    <property type="project" value="InterPro"/>
</dbReference>
<sequence length="255" mass="28911">MHRDSSSCNSYNYGDAMYWDARYVKEAETGNFDWYQRYPALLPFLSMHLTSPSSRVLMVGCGNALMSEDMVKDGYEDIVNIDISSVAIDMMKRKYQYMPQLKYIQMDARDMSFFSDESFDCVIDKGTLDSLMCGSDAQSSAARMLGEVSRLLKPGGVYMLITYGDPNLRMPHLDPLAYNWQIILYIIPRPGFCKANGSGSSVRSPLEPIPLTEKGMLPFDYTMEDPDSHFIYVCKKKVETAVDSVLPYPLNADFL</sequence>
<accession>A0AAN7K476</accession>
<dbReference type="InterPro" id="IPR013216">
    <property type="entry name" value="Methyltransf_11"/>
</dbReference>
<gene>
    <name evidence="5" type="ORF">SAY87_029282</name>
</gene>
<keyword evidence="3" id="KW-0808">Transferase</keyword>
<dbReference type="AlphaFoldDB" id="A0AAN7K476"/>
<dbReference type="EMBL" id="JAXIOK010000009">
    <property type="protein sequence ID" value="KAK4761398.1"/>
    <property type="molecule type" value="Genomic_DNA"/>
</dbReference>
<dbReference type="Pfam" id="PF08241">
    <property type="entry name" value="Methyltransf_11"/>
    <property type="match status" value="1"/>
</dbReference>
<dbReference type="InterPro" id="IPR051419">
    <property type="entry name" value="Lys/N-term_MeTrsfase_sf"/>
</dbReference>
<dbReference type="PANTHER" id="PTHR12176">
    <property type="entry name" value="SAM-DEPENDENT METHYLTRANSFERASE SUPERFAMILY PROTEIN"/>
    <property type="match status" value="1"/>
</dbReference>
<evidence type="ECO:0000256" key="1">
    <source>
        <dbReference type="ARBA" id="ARBA00008361"/>
    </source>
</evidence>
<protein>
    <recommendedName>
        <fullName evidence="4">Methyltransferase type 11 domain-containing protein</fullName>
    </recommendedName>
</protein>
<organism evidence="5 6">
    <name type="scientific">Trapa incisa</name>
    <dbReference type="NCBI Taxonomy" id="236973"/>
    <lineage>
        <taxon>Eukaryota</taxon>
        <taxon>Viridiplantae</taxon>
        <taxon>Streptophyta</taxon>
        <taxon>Embryophyta</taxon>
        <taxon>Tracheophyta</taxon>
        <taxon>Spermatophyta</taxon>
        <taxon>Magnoliopsida</taxon>
        <taxon>eudicotyledons</taxon>
        <taxon>Gunneridae</taxon>
        <taxon>Pentapetalae</taxon>
        <taxon>rosids</taxon>
        <taxon>malvids</taxon>
        <taxon>Myrtales</taxon>
        <taxon>Lythraceae</taxon>
        <taxon>Trapa</taxon>
    </lineage>
</organism>
<evidence type="ECO:0000313" key="5">
    <source>
        <dbReference type="EMBL" id="KAK4761398.1"/>
    </source>
</evidence>
<evidence type="ECO:0000256" key="2">
    <source>
        <dbReference type="ARBA" id="ARBA00022603"/>
    </source>
</evidence>
<feature type="domain" description="Methyltransferase type 11" evidence="4">
    <location>
        <begin position="57"/>
        <end position="159"/>
    </location>
</feature>
<dbReference type="FunFam" id="3.40.50.150:FF:000252">
    <property type="entry name" value="EEF1A lysine methyltransferase 4"/>
    <property type="match status" value="1"/>
</dbReference>
<proteinExistence type="inferred from homology"/>
<dbReference type="Gene3D" id="3.40.50.150">
    <property type="entry name" value="Vaccinia Virus protein VP39"/>
    <property type="match status" value="1"/>
</dbReference>
<dbReference type="InterPro" id="IPR029063">
    <property type="entry name" value="SAM-dependent_MTases_sf"/>
</dbReference>
<dbReference type="PANTHER" id="PTHR12176:SF66">
    <property type="entry name" value="S-ADENOSYL-L-METHIONINE-DEPENDENT METHYLTRANSFERASES SUPERFAMILY PROTEIN"/>
    <property type="match status" value="1"/>
</dbReference>
<dbReference type="CDD" id="cd02440">
    <property type="entry name" value="AdoMet_MTases"/>
    <property type="match status" value="1"/>
</dbReference>
<name>A0AAN7K476_9MYRT</name>